<dbReference type="InterPro" id="IPR000719">
    <property type="entry name" value="Prot_kinase_dom"/>
</dbReference>
<dbReference type="EMBL" id="PFFQ01000013">
    <property type="protein sequence ID" value="PIW18195.1"/>
    <property type="molecule type" value="Genomic_DNA"/>
</dbReference>
<protein>
    <recommendedName>
        <fullName evidence="1">non-specific serine/threonine protein kinase</fullName>
        <ecNumber evidence="1">2.7.11.1</ecNumber>
    </recommendedName>
</protein>
<comment type="catalytic activity">
    <reaction evidence="7">
        <text>L-threonyl-[protein] + ATP = O-phospho-L-threonyl-[protein] + ADP + H(+)</text>
        <dbReference type="Rhea" id="RHEA:46608"/>
        <dbReference type="Rhea" id="RHEA-COMP:11060"/>
        <dbReference type="Rhea" id="RHEA-COMP:11605"/>
        <dbReference type="ChEBI" id="CHEBI:15378"/>
        <dbReference type="ChEBI" id="CHEBI:30013"/>
        <dbReference type="ChEBI" id="CHEBI:30616"/>
        <dbReference type="ChEBI" id="CHEBI:61977"/>
        <dbReference type="ChEBI" id="CHEBI:456216"/>
        <dbReference type="EC" id="2.7.11.1"/>
    </reaction>
</comment>
<dbReference type="SUPFAM" id="SSF56112">
    <property type="entry name" value="Protein kinase-like (PK-like)"/>
    <property type="match status" value="2"/>
</dbReference>
<keyword evidence="2" id="KW-0723">Serine/threonine-protein kinase</keyword>
<evidence type="ECO:0000313" key="12">
    <source>
        <dbReference type="Proteomes" id="UP000231019"/>
    </source>
</evidence>
<evidence type="ECO:0000256" key="9">
    <source>
        <dbReference type="SAM" id="Phobius"/>
    </source>
</evidence>
<keyword evidence="9" id="KW-0472">Membrane</keyword>
<organism evidence="11 12">
    <name type="scientific">bacterium (Candidatus Blackallbacteria) CG17_big_fil_post_rev_8_21_14_2_50_48_46</name>
    <dbReference type="NCBI Taxonomy" id="2014261"/>
    <lineage>
        <taxon>Bacteria</taxon>
        <taxon>Candidatus Blackallbacteria</taxon>
    </lineage>
</organism>
<evidence type="ECO:0000313" key="11">
    <source>
        <dbReference type="EMBL" id="PIW18195.1"/>
    </source>
</evidence>
<dbReference type="PROSITE" id="PS00108">
    <property type="entry name" value="PROTEIN_KINASE_ST"/>
    <property type="match status" value="2"/>
</dbReference>
<keyword evidence="9" id="KW-1133">Transmembrane helix</keyword>
<accession>A0A2M7G7X2</accession>
<keyword evidence="6" id="KW-0067">ATP-binding</keyword>
<comment type="catalytic activity">
    <reaction evidence="8">
        <text>L-seryl-[protein] + ATP = O-phospho-L-seryl-[protein] + ADP + H(+)</text>
        <dbReference type="Rhea" id="RHEA:17989"/>
        <dbReference type="Rhea" id="RHEA-COMP:9863"/>
        <dbReference type="Rhea" id="RHEA-COMP:11604"/>
        <dbReference type="ChEBI" id="CHEBI:15378"/>
        <dbReference type="ChEBI" id="CHEBI:29999"/>
        <dbReference type="ChEBI" id="CHEBI:30616"/>
        <dbReference type="ChEBI" id="CHEBI:83421"/>
        <dbReference type="ChEBI" id="CHEBI:456216"/>
        <dbReference type="EC" id="2.7.11.1"/>
    </reaction>
</comment>
<dbReference type="PANTHER" id="PTHR24363">
    <property type="entry name" value="SERINE/THREONINE PROTEIN KINASE"/>
    <property type="match status" value="1"/>
</dbReference>
<keyword evidence="9" id="KW-0812">Transmembrane</keyword>
<dbReference type="InterPro" id="IPR008271">
    <property type="entry name" value="Ser/Thr_kinase_AS"/>
</dbReference>
<keyword evidence="5" id="KW-0418">Kinase</keyword>
<evidence type="ECO:0000256" key="7">
    <source>
        <dbReference type="ARBA" id="ARBA00047899"/>
    </source>
</evidence>
<evidence type="ECO:0000256" key="5">
    <source>
        <dbReference type="ARBA" id="ARBA00022777"/>
    </source>
</evidence>
<feature type="transmembrane region" description="Helical" evidence="9">
    <location>
        <begin position="648"/>
        <end position="664"/>
    </location>
</feature>
<evidence type="ECO:0000256" key="8">
    <source>
        <dbReference type="ARBA" id="ARBA00048679"/>
    </source>
</evidence>
<feature type="domain" description="Protein kinase" evidence="10">
    <location>
        <begin position="14"/>
        <end position="268"/>
    </location>
</feature>
<evidence type="ECO:0000256" key="4">
    <source>
        <dbReference type="ARBA" id="ARBA00022741"/>
    </source>
</evidence>
<evidence type="ECO:0000256" key="3">
    <source>
        <dbReference type="ARBA" id="ARBA00022679"/>
    </source>
</evidence>
<proteinExistence type="predicted"/>
<evidence type="ECO:0000256" key="1">
    <source>
        <dbReference type="ARBA" id="ARBA00012513"/>
    </source>
</evidence>
<dbReference type="SMART" id="SM00220">
    <property type="entry name" value="S_TKc"/>
    <property type="match status" value="2"/>
</dbReference>
<dbReference type="Gene3D" id="1.10.510.10">
    <property type="entry name" value="Transferase(Phosphotransferase) domain 1"/>
    <property type="match status" value="2"/>
</dbReference>
<dbReference type="InterPro" id="IPR011009">
    <property type="entry name" value="Kinase-like_dom_sf"/>
</dbReference>
<evidence type="ECO:0000259" key="10">
    <source>
        <dbReference type="PROSITE" id="PS50011"/>
    </source>
</evidence>
<name>A0A2M7G7X2_9BACT</name>
<sequence length="777" mass="88734">MNENAQPLIIQGHYRLDQCLAQGSDSATFLAFNQETESSCIVKELRLGQLERWKRLELFRREARTLANLEHPQIPALLDYFEGEGDSQSVYLVTEKVPGIPLNQKIQEGLGLSEEFVYLIAVQVLQILSYLHHLHPPVVHRDLKPSNLLLDEAGCVYLIDFGGVQELLHPEGGGGSTIIGTFGYMAPEQYSGRSVPQTDLYGLGVTLIYLLSGLEPQQIPNPEMLLDFRPFVECSERFSNWIEQLILPSLEQRFFSADEALEVLQAILPVYTRTLSLPAIQKATSQAIDRQELKDRLPEKNSNEERLLPVQNWVLSVGEVLNDLYQIDKVLSTGSSSVTYRAHKLSVQTPVIVKELHFNRMEHWKGYELFEREMRILERMRHARTPRLLDFFEIQQAERHCFYLVTTLLPGMPLPQRLRSGWRPSENRLRQLADQMLDILIDLHEREPQIIHRDIKPSNILIDEQDHPALVDFGAVQEILREEGGGGSTIIGTYGYMAPEQFWGQATPQSDLYGLGVTLLHILSGRTPNEMQKAEGLGLDFKGYIQCSEGLQWWLSKMVAPQVSDRFHSAREARKKLAEIDTMRFERGVQAYFPFKPDPAIEVEDTPEKLVMHLMPTYHDYKTLMAVLLGVDLVGGMFFSAIPGLGPLLVISLLAASGIFVAIHRSEGLRTHMRIELSMQGLELRSWKDSQFGGTEPIENMTLPLQAIEAFSLDQTMVHNRLQVRIRHHPTDHPMLCKSRLPISHQQVKAKFLVQRLQVAVDQYQRQRKRLQERNPF</sequence>
<dbReference type="GO" id="GO:0005524">
    <property type="term" value="F:ATP binding"/>
    <property type="evidence" value="ECO:0007669"/>
    <property type="project" value="UniProtKB-KW"/>
</dbReference>
<gene>
    <name evidence="11" type="ORF">COW36_05350</name>
</gene>
<dbReference type="Gene3D" id="3.30.200.20">
    <property type="entry name" value="Phosphorylase Kinase, domain 1"/>
    <property type="match status" value="1"/>
</dbReference>
<evidence type="ECO:0000256" key="2">
    <source>
        <dbReference type="ARBA" id="ARBA00022527"/>
    </source>
</evidence>
<dbReference type="PROSITE" id="PS50011">
    <property type="entry name" value="PROTEIN_KINASE_DOM"/>
    <property type="match status" value="2"/>
</dbReference>
<dbReference type="AlphaFoldDB" id="A0A2M7G7X2"/>
<comment type="caution">
    <text evidence="11">The sequence shown here is derived from an EMBL/GenBank/DDBJ whole genome shotgun (WGS) entry which is preliminary data.</text>
</comment>
<dbReference type="Pfam" id="PF00069">
    <property type="entry name" value="Pkinase"/>
    <property type="match status" value="2"/>
</dbReference>
<feature type="domain" description="Protein kinase" evidence="10">
    <location>
        <begin position="325"/>
        <end position="593"/>
    </location>
</feature>
<dbReference type="CDD" id="cd14014">
    <property type="entry name" value="STKc_PknB_like"/>
    <property type="match status" value="2"/>
</dbReference>
<evidence type="ECO:0000256" key="6">
    <source>
        <dbReference type="ARBA" id="ARBA00022840"/>
    </source>
</evidence>
<keyword evidence="4" id="KW-0547">Nucleotide-binding</keyword>
<dbReference type="EC" id="2.7.11.1" evidence="1"/>
<dbReference type="PANTHER" id="PTHR24363:SF0">
    <property type="entry name" value="SERINE_THREONINE KINASE LIKE DOMAIN CONTAINING 1"/>
    <property type="match status" value="1"/>
</dbReference>
<reference evidence="11 12" key="1">
    <citation type="submission" date="2017-09" db="EMBL/GenBank/DDBJ databases">
        <title>Depth-based differentiation of microbial function through sediment-hosted aquifers and enrichment of novel symbionts in the deep terrestrial subsurface.</title>
        <authorList>
            <person name="Probst A.J."/>
            <person name="Ladd B."/>
            <person name="Jarett J.K."/>
            <person name="Geller-Mcgrath D.E."/>
            <person name="Sieber C.M."/>
            <person name="Emerson J.B."/>
            <person name="Anantharaman K."/>
            <person name="Thomas B.C."/>
            <person name="Malmstrom R."/>
            <person name="Stieglmeier M."/>
            <person name="Klingl A."/>
            <person name="Woyke T."/>
            <person name="Ryan C.M."/>
            <person name="Banfield J.F."/>
        </authorList>
    </citation>
    <scope>NUCLEOTIDE SEQUENCE [LARGE SCALE GENOMIC DNA]</scope>
    <source>
        <strain evidence="11">CG17_big_fil_post_rev_8_21_14_2_50_48_46</strain>
    </source>
</reference>
<keyword evidence="3" id="KW-0808">Transferase</keyword>
<dbReference type="Proteomes" id="UP000231019">
    <property type="component" value="Unassembled WGS sequence"/>
</dbReference>
<dbReference type="GO" id="GO:0004674">
    <property type="term" value="F:protein serine/threonine kinase activity"/>
    <property type="evidence" value="ECO:0007669"/>
    <property type="project" value="UniProtKB-KW"/>
</dbReference>